<dbReference type="Gene3D" id="2.10.50.10">
    <property type="entry name" value="Tumor Necrosis Factor Receptor, subunit A, domain 2"/>
    <property type="match status" value="1"/>
</dbReference>
<proteinExistence type="predicted"/>
<dbReference type="Proteomes" id="UP000694845">
    <property type="component" value="Unplaced"/>
</dbReference>
<keyword evidence="5 10" id="KW-0472">Membrane</keyword>
<dbReference type="PANTHER" id="PTHR12120:SF10">
    <property type="entry name" value="TNFR-CYS DOMAIN-CONTAINING PROTEIN"/>
    <property type="match status" value="1"/>
</dbReference>
<dbReference type="GO" id="GO:0043123">
    <property type="term" value="P:positive regulation of canonical NF-kappaB signal transduction"/>
    <property type="evidence" value="ECO:0007669"/>
    <property type="project" value="InterPro"/>
</dbReference>
<dbReference type="GO" id="GO:0005886">
    <property type="term" value="C:plasma membrane"/>
    <property type="evidence" value="ECO:0007669"/>
    <property type="project" value="TreeGrafter"/>
</dbReference>
<evidence type="ECO:0000256" key="7">
    <source>
        <dbReference type="ARBA" id="ARBA00023170"/>
    </source>
</evidence>
<name>A0A8B7ZLC4_ACAPL</name>
<feature type="compositionally biased region" description="Basic residues" evidence="9">
    <location>
        <begin position="810"/>
        <end position="820"/>
    </location>
</feature>
<feature type="domain" description="TNFR-Cys" evidence="11">
    <location>
        <begin position="118"/>
        <end position="154"/>
    </location>
</feature>
<feature type="transmembrane region" description="Helical" evidence="10">
    <location>
        <begin position="292"/>
        <end position="315"/>
    </location>
</feature>
<sequence>MDIVLWKTLTYVFIRGMESTASATPMTTSVDRSRDVPRAFLIVLLILTVVQTQAEKQCGKPTPPQCKDDCTNKIWFHVTNSTTGIGTCQQCLDCPPGYQLDRACGGEEGLEAICVPVCFPGEFFDMDQSRCIPCRHCDNTIGDIACSATSDGKCGPCRQGYFHEQGKPDLCHHCSLLTETEQDSKPQCQTSRISTEPPLTVTTSESPSARHEDTPAMVRTTAVSTTTPDSHGTGHMMASSNRAGQTSLPDSTTSSNIELPNDNIFQNEPSAEETDGKEASQDGPFSPQSSSVLVVCLLTLFLLVLLIGGFGWVTVKRSRRVAQRQQEQRRSFRQFVQRNWIDDGSQHDPDSEDEKVFVDCENGTAQYWDLAPRCPVSSSLLNGGLEASSFSSVSSVFAAQRNNSDLTDQTSGRSLNYSLLEEQIQTMYRLESCDWKCHDEDDMVYIKPIQDTEKSMPLRSYERPLKVLNHEENGASEATHLLAGDSDGVTDPNAPASLQSFDGTHSLLSITKRSKDQKGKKSRGLQAKEGSAGGRLSKAFVNAGVQCHDTAFKAGKDEVCNGNSERNDEEDGMTAVQEAGDGVSQAVQTGQQQVKISTADFKTNGNGTRMAAEQEATVCKVQAVQTDFQQASAAIAKRSEDAAEQEATVCKVQAVQTDFQQASAAIAERSKDATGMATELEATVCKPQEVQTDLQQAVDGKRNGEKHQSKEATPRTSVTAAVVGLEQEATICKPEATQTEAHEGVSDITASGAGQVKEDSNGFGNPVEPEATAFKGLETQAEPDGSIPPPVSTTISSTDDKARSAGSPHTKQKPSKKGKFIKPAPPSINVNCEGSKNQISVNYSVHYHQNDSYSPSETETDSE</sequence>
<evidence type="ECO:0000259" key="11">
    <source>
        <dbReference type="PROSITE" id="PS00652"/>
    </source>
</evidence>
<accession>A0A8B7ZLC4</accession>
<evidence type="ECO:0000256" key="10">
    <source>
        <dbReference type="SAM" id="Phobius"/>
    </source>
</evidence>
<feature type="region of interest" description="Disordered" evidence="9">
    <location>
        <begin position="185"/>
        <end position="285"/>
    </location>
</feature>
<dbReference type="InterPro" id="IPR001368">
    <property type="entry name" value="TNFR/NGFR_Cys_rich_reg"/>
</dbReference>
<feature type="region of interest" description="Disordered" evidence="9">
    <location>
        <begin position="778"/>
        <end position="863"/>
    </location>
</feature>
<feature type="compositionally biased region" description="Polar residues" evidence="9">
    <location>
        <begin position="828"/>
        <end position="843"/>
    </location>
</feature>
<keyword evidence="8" id="KW-0325">Glycoprotein</keyword>
<feature type="compositionally biased region" description="Polar residues" evidence="9">
    <location>
        <begin position="496"/>
        <end position="511"/>
    </location>
</feature>
<dbReference type="InterPro" id="IPR047526">
    <property type="entry name" value="TNR19/27/EDAR"/>
</dbReference>
<keyword evidence="6" id="KW-1015">Disulfide bond</keyword>
<feature type="region of interest" description="Disordered" evidence="9">
    <location>
        <begin position="482"/>
        <end position="532"/>
    </location>
</feature>
<evidence type="ECO:0000256" key="8">
    <source>
        <dbReference type="ARBA" id="ARBA00023180"/>
    </source>
</evidence>
<comment type="subcellular location">
    <subcellularLocation>
        <location evidence="1">Membrane</location>
        <topology evidence="1">Single-pass membrane protein</topology>
    </subcellularLocation>
</comment>
<feature type="compositionally biased region" description="Polar residues" evidence="9">
    <location>
        <begin position="221"/>
        <end position="230"/>
    </location>
</feature>
<dbReference type="GO" id="GO:0046330">
    <property type="term" value="P:positive regulation of JNK cascade"/>
    <property type="evidence" value="ECO:0007669"/>
    <property type="project" value="InterPro"/>
</dbReference>
<dbReference type="GO" id="GO:0038023">
    <property type="term" value="F:signaling receptor activity"/>
    <property type="evidence" value="ECO:0007669"/>
    <property type="project" value="InterPro"/>
</dbReference>
<feature type="domain" description="TNFR-Cys" evidence="11">
    <location>
        <begin position="70"/>
        <end position="114"/>
    </location>
</feature>
<dbReference type="RefSeq" id="XP_022105852.1">
    <property type="nucleotide sequence ID" value="XM_022250160.1"/>
</dbReference>
<dbReference type="GeneID" id="110987427"/>
<dbReference type="AlphaFoldDB" id="A0A8B7ZLC4"/>
<evidence type="ECO:0000256" key="5">
    <source>
        <dbReference type="ARBA" id="ARBA00023136"/>
    </source>
</evidence>
<dbReference type="PANTHER" id="PTHR12120">
    <property type="entry name" value="TNFR-CYS DOMAIN-CONTAINING PROTEIN"/>
    <property type="match status" value="1"/>
</dbReference>
<evidence type="ECO:0000256" key="6">
    <source>
        <dbReference type="ARBA" id="ARBA00023157"/>
    </source>
</evidence>
<evidence type="ECO:0000313" key="12">
    <source>
        <dbReference type="Proteomes" id="UP000694845"/>
    </source>
</evidence>
<evidence type="ECO:0000256" key="9">
    <source>
        <dbReference type="SAM" id="MobiDB-lite"/>
    </source>
</evidence>
<feature type="compositionally biased region" description="Polar residues" evidence="9">
    <location>
        <begin position="185"/>
        <end position="194"/>
    </location>
</feature>
<gene>
    <name evidence="13" type="primary">LOC110987427</name>
</gene>
<feature type="compositionally biased region" description="Basic and acidic residues" evidence="9">
    <location>
        <begin position="699"/>
        <end position="713"/>
    </location>
</feature>
<feature type="region of interest" description="Disordered" evidence="9">
    <location>
        <begin position="697"/>
        <end position="718"/>
    </location>
</feature>
<keyword evidence="3" id="KW-0677">Repeat</keyword>
<evidence type="ECO:0000256" key="1">
    <source>
        <dbReference type="ARBA" id="ARBA00004167"/>
    </source>
</evidence>
<dbReference type="KEGG" id="aplc:110987427"/>
<organism evidence="12 13">
    <name type="scientific">Acanthaster planci</name>
    <name type="common">Crown-of-thorns starfish</name>
    <dbReference type="NCBI Taxonomy" id="133434"/>
    <lineage>
        <taxon>Eukaryota</taxon>
        <taxon>Metazoa</taxon>
        <taxon>Echinodermata</taxon>
        <taxon>Eleutherozoa</taxon>
        <taxon>Asterozoa</taxon>
        <taxon>Asteroidea</taxon>
        <taxon>Valvatacea</taxon>
        <taxon>Valvatida</taxon>
        <taxon>Acanthasteridae</taxon>
        <taxon>Acanthaster</taxon>
    </lineage>
</organism>
<reference evidence="13" key="1">
    <citation type="submission" date="2025-08" db="UniProtKB">
        <authorList>
            <consortium name="RefSeq"/>
        </authorList>
    </citation>
    <scope>IDENTIFICATION</scope>
</reference>
<feature type="compositionally biased region" description="Polar residues" evidence="9">
    <location>
        <begin position="238"/>
        <end position="269"/>
    </location>
</feature>
<evidence type="ECO:0000256" key="4">
    <source>
        <dbReference type="ARBA" id="ARBA00022989"/>
    </source>
</evidence>
<keyword evidence="4 10" id="KW-1133">Transmembrane helix</keyword>
<protein>
    <submittedName>
        <fullName evidence="13">Uncharacterized protein LOC110987427</fullName>
    </submittedName>
</protein>
<keyword evidence="7" id="KW-0675">Receptor</keyword>
<evidence type="ECO:0000256" key="2">
    <source>
        <dbReference type="ARBA" id="ARBA00022692"/>
    </source>
</evidence>
<evidence type="ECO:0000313" key="13">
    <source>
        <dbReference type="RefSeq" id="XP_022105852.1"/>
    </source>
</evidence>
<keyword evidence="2 10" id="KW-0812">Transmembrane</keyword>
<keyword evidence="12" id="KW-1185">Reference proteome</keyword>
<dbReference type="PROSITE" id="PS00652">
    <property type="entry name" value="TNFR_NGFR_1"/>
    <property type="match status" value="2"/>
</dbReference>
<evidence type="ECO:0000256" key="3">
    <source>
        <dbReference type="ARBA" id="ARBA00022737"/>
    </source>
</evidence>